<comment type="caution">
    <text evidence="1">The sequence shown here is derived from an EMBL/GenBank/DDBJ whole genome shotgun (WGS) entry which is preliminary data.</text>
</comment>
<name>A0A4Q2UB50_9HYPH</name>
<keyword evidence="2" id="KW-1185">Reference proteome</keyword>
<dbReference type="Proteomes" id="UP000290759">
    <property type="component" value="Unassembled WGS sequence"/>
</dbReference>
<dbReference type="EMBL" id="QYBB01000007">
    <property type="protein sequence ID" value="RYC32461.1"/>
    <property type="molecule type" value="Genomic_DNA"/>
</dbReference>
<organism evidence="1 2">
    <name type="scientific">Lichenibacterium minor</name>
    <dbReference type="NCBI Taxonomy" id="2316528"/>
    <lineage>
        <taxon>Bacteria</taxon>
        <taxon>Pseudomonadati</taxon>
        <taxon>Pseudomonadota</taxon>
        <taxon>Alphaproteobacteria</taxon>
        <taxon>Hyphomicrobiales</taxon>
        <taxon>Lichenihabitantaceae</taxon>
        <taxon>Lichenibacterium</taxon>
    </lineage>
</organism>
<gene>
    <name evidence="1" type="ORF">D3273_08705</name>
</gene>
<dbReference type="RefSeq" id="WP_129225522.1">
    <property type="nucleotide sequence ID" value="NZ_QYBB01000007.1"/>
</dbReference>
<dbReference type="Pfam" id="PF18143">
    <property type="entry name" value="HAD_SAK_2"/>
    <property type="match status" value="1"/>
</dbReference>
<accession>A0A4Q2UB50</accession>
<protein>
    <submittedName>
        <fullName evidence="1">Uncharacterized protein</fullName>
    </submittedName>
</protein>
<sequence length="175" mass="18459">MDDRDGREPLTIYLDIDGVVTTAAFQRRAGQDRIDPASMAVVAALVRDLDGRIVVSSTWRVDDCRPTLVAAGLPPGCFHADWRTAIPPSSRDPDTGGMLAAERAGRGGEIAEHAARNGIARYLVLDDVDVGAGHEGRHVRPDPEAGLTEADGALARDLVSRGDALRGAARRGAAS</sequence>
<dbReference type="AlphaFoldDB" id="A0A4Q2UB50"/>
<reference evidence="1 2" key="2">
    <citation type="submission" date="2019-02" db="EMBL/GenBank/DDBJ databases">
        <title>'Lichenibacterium ramalinii' gen. nov. sp. nov., 'Lichenibacterium minor' gen. nov. sp. nov.</title>
        <authorList>
            <person name="Pankratov T."/>
        </authorList>
    </citation>
    <scope>NUCLEOTIDE SEQUENCE [LARGE SCALE GENOMIC DNA]</scope>
    <source>
        <strain evidence="1 2">RmlP026</strain>
    </source>
</reference>
<evidence type="ECO:0000313" key="1">
    <source>
        <dbReference type="EMBL" id="RYC32461.1"/>
    </source>
</evidence>
<proteinExistence type="predicted"/>
<reference evidence="1 2" key="1">
    <citation type="submission" date="2018-12" db="EMBL/GenBank/DDBJ databases">
        <authorList>
            <person name="Grouzdev D.S."/>
            <person name="Krutkina M.S."/>
        </authorList>
    </citation>
    <scope>NUCLEOTIDE SEQUENCE [LARGE SCALE GENOMIC DNA]</scope>
    <source>
        <strain evidence="1 2">RmlP026</strain>
    </source>
</reference>
<evidence type="ECO:0000313" key="2">
    <source>
        <dbReference type="Proteomes" id="UP000290759"/>
    </source>
</evidence>
<dbReference type="OrthoDB" id="7990965at2"/>